<feature type="compositionally biased region" description="Low complexity" evidence="1">
    <location>
        <begin position="76"/>
        <end position="101"/>
    </location>
</feature>
<feature type="region of interest" description="Disordered" evidence="1">
    <location>
        <begin position="70"/>
        <end position="101"/>
    </location>
</feature>
<dbReference type="OrthoDB" id="5336357at2759"/>
<evidence type="ECO:0000313" key="3">
    <source>
        <dbReference type="Proteomes" id="UP000053831"/>
    </source>
</evidence>
<protein>
    <submittedName>
        <fullName evidence="2">Uncharacterized protein</fullName>
    </submittedName>
</protein>
<comment type="caution">
    <text evidence="2">The sequence shown here is derived from an EMBL/GenBank/DDBJ whole genome shotgun (WGS) entry which is preliminary data.</text>
</comment>
<organism evidence="2 3">
    <name type="scientific">Escovopsis weberi</name>
    <dbReference type="NCBI Taxonomy" id="150374"/>
    <lineage>
        <taxon>Eukaryota</taxon>
        <taxon>Fungi</taxon>
        <taxon>Dikarya</taxon>
        <taxon>Ascomycota</taxon>
        <taxon>Pezizomycotina</taxon>
        <taxon>Sordariomycetes</taxon>
        <taxon>Hypocreomycetidae</taxon>
        <taxon>Hypocreales</taxon>
        <taxon>Hypocreaceae</taxon>
        <taxon>Escovopsis</taxon>
    </lineage>
</organism>
<dbReference type="Proteomes" id="UP000053831">
    <property type="component" value="Unassembled WGS sequence"/>
</dbReference>
<dbReference type="EMBL" id="LGSR01000008">
    <property type="protein sequence ID" value="KOS21533.1"/>
    <property type="molecule type" value="Genomic_DNA"/>
</dbReference>
<dbReference type="STRING" id="150374.A0A0M9VW03"/>
<sequence length="221" mass="23079">MAETKRKRSADGRDSSGSDSMEIPADLNSRTFKRFRDPRPPEQQVHGKSPHTLGLLYSAQQRPLASAGFHFQGHGQTQPSSSFPSSSAHTSSDTSTHAPDTQQSLHRFWDIKAEPAASAGAGHSAPCAAQPPSGCEDCGAALLADSQSLAAGMDPGMALDGTGLGGDGLEETRCGACGKYVCFSCSVSDLGERRRCLRCAERRGRGRRGGGVGWGAGVSVC</sequence>
<evidence type="ECO:0000256" key="1">
    <source>
        <dbReference type="SAM" id="MobiDB-lite"/>
    </source>
</evidence>
<accession>A0A0M9VW03</accession>
<feature type="region of interest" description="Disordered" evidence="1">
    <location>
        <begin position="1"/>
        <end position="51"/>
    </location>
</feature>
<proteinExistence type="predicted"/>
<keyword evidence="3" id="KW-1185">Reference proteome</keyword>
<evidence type="ECO:0000313" key="2">
    <source>
        <dbReference type="EMBL" id="KOS21533.1"/>
    </source>
</evidence>
<dbReference type="AlphaFoldDB" id="A0A0M9VW03"/>
<reference evidence="2 3" key="1">
    <citation type="submission" date="2015-07" db="EMBL/GenBank/DDBJ databases">
        <title>The genome of the fungus Escovopsis weberi, a specialized disease agent of ant agriculture.</title>
        <authorList>
            <person name="de Man T.J."/>
            <person name="Stajich J.E."/>
            <person name="Kubicek C.P."/>
            <person name="Chenthamara K."/>
            <person name="Atanasova L."/>
            <person name="Druzhinina I.S."/>
            <person name="Birnbaum S."/>
            <person name="Barribeau S.M."/>
            <person name="Teiling C."/>
            <person name="Suen G."/>
            <person name="Currie C."/>
            <person name="Gerardo N.M."/>
        </authorList>
    </citation>
    <scope>NUCLEOTIDE SEQUENCE [LARGE SCALE GENOMIC DNA]</scope>
</reference>
<name>A0A0M9VW03_ESCWE</name>
<gene>
    <name evidence="2" type="ORF">ESCO_005143</name>
</gene>